<feature type="region of interest" description="Disordered" evidence="1">
    <location>
        <begin position="176"/>
        <end position="199"/>
    </location>
</feature>
<dbReference type="STRING" id="2282107.A0A286UV79"/>
<evidence type="ECO:0000256" key="1">
    <source>
        <dbReference type="SAM" id="MobiDB-lite"/>
    </source>
</evidence>
<feature type="region of interest" description="Disordered" evidence="1">
    <location>
        <begin position="219"/>
        <end position="242"/>
    </location>
</feature>
<name>A0A286UV79_9AGAM</name>
<protein>
    <recommendedName>
        <fullName evidence="6">Phosphatidylinositide phosphatase SAC2</fullName>
    </recommendedName>
</protein>
<dbReference type="AlphaFoldDB" id="A0A286UV79"/>
<dbReference type="Pfam" id="PF12456">
    <property type="entry name" value="hSac2"/>
    <property type="match status" value="1"/>
</dbReference>
<sequence length="973" mass="109154">MKKIFRTSQKSISSNRDNTQSTLGGTTLVGLQPRLLDSISTVLHPTPYYRIATIATEEGLLIRPLIPGVRTPETYLRIPWGDKFNIEELSSHTNAIDPGQWSSAAVTYGILGCLELTSCAYLLLITSITDVGHFLDTRNGVHCIKSVSAIPLEEAKARKELSNILNKVDLFPAPSETSDLVSPEGQPNDETFGKYNPHPTKVKFSDTEDVKVMTPLVDSQPTMHSETSSGVSTPTSEGDDNSPIAKVIASRLSFWTRLSQRPTLQNDGKATLVNPENLKGEEDASLDNITEIIKLTSPPPTGTEERYNEMDDKILKECIKEFTKGVMFFAYNFDITTSLQHKQHEVLRLRRRASSQPGINVEDHVDILAEPQLTQPLWRRVTKQFWWNENLLQPFINSNLHPYILPVMQGFFQIANFYIPREPVSSESGESAPVDYIVVSRRSRDRAGLRYQRRGIDDDANVANFVETEAIVRVEREGISNVFSHIQIRGSVPLFWAQSGISLKPPPVLSPERDHQQNLAAMRRHFSKTIPKYGMHTVINLAEKHGKEANLTTAYRECVHELSSKDIRYIEYDFHAETKGMKYEKVASFIQSLERTFDLQGFFWVSGERLMSEQKAVFRVNCVDCLDRTNVFCSAVARHMLNKQLGAVALLNPISDGHTEVDTVFNDIWANNGDAISKAYAGTSALKGDFTRTGKRDLAGMLNDGMNSLARMYSSTFSDWFSQAVIDFMLGYRTLSVFTEFLVKLQSTDPRERVRIDKIRTEAIADAVSRVLPEGETLLSGWTLLSPAELNARVSEKLEEKILLLSIRSLYVVSYDYSLGKVARYTEIPLTQVLSIKRGPYILSTLDEGSKDPLQNYGFQETASPSVISTKSRGSNILSQILKVNNEAQGDTPSFVAFKALPVDPTRIRRTTGSFDESLDILTLERDCKQAVEIVVEGSTRPLGQRKTLGKIRQDLLLRGLSSVLRKPNELRQ</sequence>
<evidence type="ECO:0008006" key="6">
    <source>
        <dbReference type="Google" id="ProtNLM"/>
    </source>
</evidence>
<evidence type="ECO:0000259" key="3">
    <source>
        <dbReference type="PROSITE" id="PS51791"/>
    </source>
</evidence>
<dbReference type="GO" id="GO:0043812">
    <property type="term" value="F:phosphatidylinositol-4-phosphate phosphatase activity"/>
    <property type="evidence" value="ECO:0007669"/>
    <property type="project" value="TreeGrafter"/>
</dbReference>
<accession>A0A286UV79</accession>
<evidence type="ECO:0000259" key="2">
    <source>
        <dbReference type="PROSITE" id="PS50275"/>
    </source>
</evidence>
<feature type="domain" description="SAC" evidence="2">
    <location>
        <begin position="323"/>
        <end position="682"/>
    </location>
</feature>
<feature type="domain" description="HSac2" evidence="3">
    <location>
        <begin position="754"/>
        <end position="922"/>
    </location>
</feature>
<dbReference type="PANTHER" id="PTHR45662">
    <property type="entry name" value="PHOSPHATIDYLINOSITIDE PHOSPHATASE SAC1"/>
    <property type="match status" value="1"/>
</dbReference>
<comment type="caution">
    <text evidence="4">The sequence shown here is derived from an EMBL/GenBank/DDBJ whole genome shotgun (WGS) entry which is preliminary data.</text>
</comment>
<keyword evidence="5" id="KW-1185">Reference proteome</keyword>
<organism evidence="4 5">
    <name type="scientific">Pyrrhoderma noxium</name>
    <dbReference type="NCBI Taxonomy" id="2282107"/>
    <lineage>
        <taxon>Eukaryota</taxon>
        <taxon>Fungi</taxon>
        <taxon>Dikarya</taxon>
        <taxon>Basidiomycota</taxon>
        <taxon>Agaricomycotina</taxon>
        <taxon>Agaricomycetes</taxon>
        <taxon>Hymenochaetales</taxon>
        <taxon>Hymenochaetaceae</taxon>
        <taxon>Pyrrhoderma</taxon>
    </lineage>
</organism>
<dbReference type="Pfam" id="PF02383">
    <property type="entry name" value="Syja_N"/>
    <property type="match status" value="1"/>
</dbReference>
<dbReference type="PANTHER" id="PTHR45662:SF7">
    <property type="entry name" value="SACI DOMAIN PROTEIN (AFU_ORTHOLOGUE AFUA_1G15890)"/>
    <property type="match status" value="1"/>
</dbReference>
<evidence type="ECO:0000313" key="5">
    <source>
        <dbReference type="Proteomes" id="UP000217199"/>
    </source>
</evidence>
<dbReference type="GO" id="GO:0046856">
    <property type="term" value="P:phosphatidylinositol dephosphorylation"/>
    <property type="evidence" value="ECO:0007669"/>
    <property type="project" value="TreeGrafter"/>
</dbReference>
<dbReference type="GO" id="GO:0005783">
    <property type="term" value="C:endoplasmic reticulum"/>
    <property type="evidence" value="ECO:0007669"/>
    <property type="project" value="TreeGrafter"/>
</dbReference>
<dbReference type="InParanoid" id="A0A286UV79"/>
<reference evidence="4 5" key="1">
    <citation type="journal article" date="2017" name="Mol. Ecol.">
        <title>Comparative and population genomic landscape of Phellinus noxius: A hypervariable fungus causing root rot in trees.</title>
        <authorList>
            <person name="Chung C.L."/>
            <person name="Lee T.J."/>
            <person name="Akiba M."/>
            <person name="Lee H.H."/>
            <person name="Kuo T.H."/>
            <person name="Liu D."/>
            <person name="Ke H.M."/>
            <person name="Yokoi T."/>
            <person name="Roa M.B."/>
            <person name="Lu M.J."/>
            <person name="Chang Y.Y."/>
            <person name="Ann P.J."/>
            <person name="Tsai J.N."/>
            <person name="Chen C.Y."/>
            <person name="Tzean S.S."/>
            <person name="Ota Y."/>
            <person name="Hattori T."/>
            <person name="Sahashi N."/>
            <person name="Liou R.F."/>
            <person name="Kikuchi T."/>
            <person name="Tsai I.J."/>
        </authorList>
    </citation>
    <scope>NUCLEOTIDE SEQUENCE [LARGE SCALE GENOMIC DNA]</scope>
    <source>
        <strain evidence="4 5">FFPRI411160</strain>
    </source>
</reference>
<dbReference type="InterPro" id="IPR034753">
    <property type="entry name" value="hSac2"/>
</dbReference>
<dbReference type="EMBL" id="NBII01000001">
    <property type="protein sequence ID" value="PAV23487.1"/>
    <property type="molecule type" value="Genomic_DNA"/>
</dbReference>
<feature type="compositionally biased region" description="Polar residues" evidence="1">
    <location>
        <begin position="219"/>
        <end position="236"/>
    </location>
</feature>
<dbReference type="Proteomes" id="UP000217199">
    <property type="component" value="Unassembled WGS sequence"/>
</dbReference>
<evidence type="ECO:0000313" key="4">
    <source>
        <dbReference type="EMBL" id="PAV23487.1"/>
    </source>
</evidence>
<dbReference type="PROSITE" id="PS50275">
    <property type="entry name" value="SAC"/>
    <property type="match status" value="1"/>
</dbReference>
<dbReference type="OrthoDB" id="405996at2759"/>
<dbReference type="InterPro" id="IPR002013">
    <property type="entry name" value="SAC_dom"/>
</dbReference>
<proteinExistence type="predicted"/>
<gene>
    <name evidence="4" type="ORF">PNOK_0055500</name>
</gene>
<feature type="region of interest" description="Disordered" evidence="1">
    <location>
        <begin position="1"/>
        <end position="25"/>
    </location>
</feature>
<dbReference type="PROSITE" id="PS51791">
    <property type="entry name" value="HSAC2"/>
    <property type="match status" value="1"/>
</dbReference>
<dbReference type="InterPro" id="IPR022158">
    <property type="entry name" value="Inositol_phosphatase"/>
</dbReference>